<organism evidence="1 2">
    <name type="scientific">Pisolithus tinctorius Marx 270</name>
    <dbReference type="NCBI Taxonomy" id="870435"/>
    <lineage>
        <taxon>Eukaryota</taxon>
        <taxon>Fungi</taxon>
        <taxon>Dikarya</taxon>
        <taxon>Basidiomycota</taxon>
        <taxon>Agaricomycotina</taxon>
        <taxon>Agaricomycetes</taxon>
        <taxon>Agaricomycetidae</taxon>
        <taxon>Boletales</taxon>
        <taxon>Sclerodermatineae</taxon>
        <taxon>Pisolithaceae</taxon>
        <taxon>Pisolithus</taxon>
    </lineage>
</organism>
<evidence type="ECO:0000313" key="1">
    <source>
        <dbReference type="EMBL" id="KIN99970.1"/>
    </source>
</evidence>
<dbReference type="Proteomes" id="UP000054217">
    <property type="component" value="Unassembled WGS sequence"/>
</dbReference>
<accession>A0A0C3NXD0</accession>
<protein>
    <submittedName>
        <fullName evidence="1">Uncharacterized protein</fullName>
    </submittedName>
</protein>
<evidence type="ECO:0000313" key="2">
    <source>
        <dbReference type="Proteomes" id="UP000054217"/>
    </source>
</evidence>
<proteinExistence type="predicted"/>
<dbReference type="InParanoid" id="A0A0C3NXD0"/>
<sequence>MGHLPFPSLRAFGHRLPPPSSGHLPVILLLLAQRNRSRQVGWWNDATTRSTTSDNGNKSRIHFYTLDTSSPTPPSTTRPPLLLTCNLPLQPLPVLVLWPPTATTTTQTNTSSSTTAYPSAAIAASAVLTLPIAPSAEPVSLPPSLLFISAIFVHLQCLHYHTPCINVSCPTHPSCLNTLPYTIPHHTPHHSSPPPSPIHRRGTMHCKLNLTRDDHVERRWFRVPFCVRRGWLRHSTGEVPSPYTELSLPISGSAARGTHGTLINS</sequence>
<dbReference type="AlphaFoldDB" id="A0A0C3NXD0"/>
<dbReference type="HOGENOM" id="CLU_1050193_0_0_1"/>
<reference evidence="1 2" key="1">
    <citation type="submission" date="2014-04" db="EMBL/GenBank/DDBJ databases">
        <authorList>
            <consortium name="DOE Joint Genome Institute"/>
            <person name="Kuo A."/>
            <person name="Kohler A."/>
            <person name="Costa M.D."/>
            <person name="Nagy L.G."/>
            <person name="Floudas D."/>
            <person name="Copeland A."/>
            <person name="Barry K.W."/>
            <person name="Cichocki N."/>
            <person name="Veneault-Fourrey C."/>
            <person name="LaButti K."/>
            <person name="Lindquist E.A."/>
            <person name="Lipzen A."/>
            <person name="Lundell T."/>
            <person name="Morin E."/>
            <person name="Murat C."/>
            <person name="Sun H."/>
            <person name="Tunlid A."/>
            <person name="Henrissat B."/>
            <person name="Grigoriev I.V."/>
            <person name="Hibbett D.S."/>
            <person name="Martin F."/>
            <person name="Nordberg H.P."/>
            <person name="Cantor M.N."/>
            <person name="Hua S.X."/>
        </authorList>
    </citation>
    <scope>NUCLEOTIDE SEQUENCE [LARGE SCALE GENOMIC DNA]</scope>
    <source>
        <strain evidence="1 2">Marx 270</strain>
    </source>
</reference>
<dbReference type="EMBL" id="KN832000">
    <property type="protein sequence ID" value="KIN99970.1"/>
    <property type="molecule type" value="Genomic_DNA"/>
</dbReference>
<name>A0A0C3NXD0_PISTI</name>
<gene>
    <name evidence="1" type="ORF">M404DRAFT_776386</name>
</gene>
<keyword evidence="2" id="KW-1185">Reference proteome</keyword>
<reference evidence="2" key="2">
    <citation type="submission" date="2015-01" db="EMBL/GenBank/DDBJ databases">
        <title>Evolutionary Origins and Diversification of the Mycorrhizal Mutualists.</title>
        <authorList>
            <consortium name="DOE Joint Genome Institute"/>
            <consortium name="Mycorrhizal Genomics Consortium"/>
            <person name="Kohler A."/>
            <person name="Kuo A."/>
            <person name="Nagy L.G."/>
            <person name="Floudas D."/>
            <person name="Copeland A."/>
            <person name="Barry K.W."/>
            <person name="Cichocki N."/>
            <person name="Veneault-Fourrey C."/>
            <person name="LaButti K."/>
            <person name="Lindquist E.A."/>
            <person name="Lipzen A."/>
            <person name="Lundell T."/>
            <person name="Morin E."/>
            <person name="Murat C."/>
            <person name="Riley R."/>
            <person name="Ohm R."/>
            <person name="Sun H."/>
            <person name="Tunlid A."/>
            <person name="Henrissat B."/>
            <person name="Grigoriev I.V."/>
            <person name="Hibbett D.S."/>
            <person name="Martin F."/>
        </authorList>
    </citation>
    <scope>NUCLEOTIDE SEQUENCE [LARGE SCALE GENOMIC DNA]</scope>
    <source>
        <strain evidence="2">Marx 270</strain>
    </source>
</reference>